<proteinExistence type="predicted"/>
<dbReference type="InterPro" id="IPR029061">
    <property type="entry name" value="THDP-binding"/>
</dbReference>
<dbReference type="PANTHER" id="PTHR31273">
    <property type="entry name" value="PHOSPHOKETOLASE-RELATED"/>
    <property type="match status" value="1"/>
</dbReference>
<evidence type="ECO:0000313" key="3">
    <source>
        <dbReference type="Proteomes" id="UP000262073"/>
    </source>
</evidence>
<reference evidence="2 3" key="1">
    <citation type="submission" date="2018-08" db="EMBL/GenBank/DDBJ databases">
        <title>Salinimonas sediminis sp. nov., a piezophilic bacterium isolated from a deep-sea sediment sample from the New Britain Trench.</title>
        <authorList>
            <person name="Cao J."/>
        </authorList>
    </citation>
    <scope>NUCLEOTIDE SEQUENCE [LARGE SCALE GENOMIC DNA]</scope>
    <source>
        <strain evidence="2 3">N102</strain>
    </source>
</reference>
<dbReference type="OrthoDB" id="9758450at2"/>
<organism evidence="2 3">
    <name type="scientific">Salinimonas sediminis</name>
    <dbReference type="NCBI Taxonomy" id="2303538"/>
    <lineage>
        <taxon>Bacteria</taxon>
        <taxon>Pseudomonadati</taxon>
        <taxon>Pseudomonadota</taxon>
        <taxon>Gammaproteobacteria</taxon>
        <taxon>Alteromonadales</taxon>
        <taxon>Alteromonadaceae</taxon>
        <taxon>Alteromonas/Salinimonas group</taxon>
        <taxon>Salinimonas</taxon>
    </lineage>
</organism>
<keyword evidence="3" id="KW-1185">Reference proteome</keyword>
<dbReference type="SUPFAM" id="SSF52518">
    <property type="entry name" value="Thiamin diphosphate-binding fold (THDP-binding)"/>
    <property type="match status" value="2"/>
</dbReference>
<dbReference type="InterPro" id="IPR005593">
    <property type="entry name" value="Xul5P/Fru6P_PKetolase"/>
</dbReference>
<dbReference type="EMBL" id="CP031769">
    <property type="protein sequence ID" value="AXR07737.1"/>
    <property type="molecule type" value="Genomic_DNA"/>
</dbReference>
<dbReference type="Gene3D" id="3.40.50.970">
    <property type="match status" value="2"/>
</dbReference>
<sequence>MSNLFSNETQQQLFDEWTKGYGIIEHTPQTIDSVRAYLGQHNSHNTVASPLRPEEVLHLLKAADRVCNAGMWLVAHMTYANKVATNGERLAAQDFKAKAQGHTGGSLNMAIGYTGYLLANALSGRTRSWIMGQGHCVAAIESLNTILANQYPEKAEVYPPNESGFNRLCEDFYRYDLDADNNLVSQVGSHVNAATAGGIIEGGYLGFAALQYAHMPLPGQELVAFLSDGAFEEQRGSDWAPRWWRAEDTGIVVPVMVANGRRIDQRTMIAQEGGPGYLEQHLALHDFDPWVIDGKDPAAYAMAIIMASTTLANRAREVADNKASYPCRMPYIIAHVPKGYGLPQAGTNAAHSLPLGGSIRDDKQGQEAFYRATETLFVPPEALEKSTTTLNNHATTHRVKEQDHALRCFDKLTLHYPPAHYAHPGKEASSLSQMDKWFTEFMKGNTEVRFRLGNPDEIQSNRMSEALTYLKHRVVAPEDTDSESTIGGVITVLNEETAISAALANKQGVNLVVSYEAFAMKMLGAMRQEAIFSRNLQLANRQPNWTSVPVIATSHTWENGKNEQSHQDPKFAENWLCEMADTAPVYFPVDANSALAVLKHTYQTYGRIAVIVAAKKPLPTVIPATDADQAVKDGMFIMEAAGDAMVQLIAIGGYQLQATLQAAQQLRQNAISCTVIALLEPGKFRAPRDTHEADYCHSDERLQALLPQCKVQVVVSHTGADVIAGVLRRLDLGPQRSAFMGYKNHGGTLNLEGLQHVNSQTPDDIAKKAKQMLGNLH</sequence>
<accession>A0A346NQD0</accession>
<evidence type="ECO:0000259" key="1">
    <source>
        <dbReference type="Pfam" id="PF09364"/>
    </source>
</evidence>
<dbReference type="InterPro" id="IPR018970">
    <property type="entry name" value="Xul5P/Fru6P_PKetolase_N"/>
</dbReference>
<dbReference type="Pfam" id="PF09364">
    <property type="entry name" value="XFP_N"/>
    <property type="match status" value="1"/>
</dbReference>
<dbReference type="InterPro" id="IPR009014">
    <property type="entry name" value="Transketo_C/PFOR_II"/>
</dbReference>
<dbReference type="RefSeq" id="WP_117317917.1">
    <property type="nucleotide sequence ID" value="NZ_CP031769.1"/>
</dbReference>
<name>A0A346NQD0_9ALTE</name>
<dbReference type="Gene3D" id="3.40.50.920">
    <property type="match status" value="1"/>
</dbReference>
<feature type="domain" description="Xylulose 5-phosphate/Fructose 6-phosphate phosphoketolase N-terminal" evidence="1">
    <location>
        <begin position="60"/>
        <end position="356"/>
    </location>
</feature>
<dbReference type="PANTHER" id="PTHR31273:SF0">
    <property type="entry name" value="PHOSPHOKETOLASE-RELATED"/>
    <property type="match status" value="1"/>
</dbReference>
<protein>
    <submittedName>
        <fullName evidence="2">Xylulose 5-phosphate 3-epimerase</fullName>
    </submittedName>
</protein>
<dbReference type="GO" id="GO:0016832">
    <property type="term" value="F:aldehyde-lyase activity"/>
    <property type="evidence" value="ECO:0007669"/>
    <property type="project" value="InterPro"/>
</dbReference>
<dbReference type="KEGG" id="salm:D0Y50_16050"/>
<dbReference type="GO" id="GO:0005975">
    <property type="term" value="P:carbohydrate metabolic process"/>
    <property type="evidence" value="ECO:0007669"/>
    <property type="project" value="InterPro"/>
</dbReference>
<gene>
    <name evidence="2" type="ORF">D0Y50_16050</name>
</gene>
<dbReference type="Proteomes" id="UP000262073">
    <property type="component" value="Chromosome"/>
</dbReference>
<dbReference type="Pfam" id="PF03894">
    <property type="entry name" value="XFP"/>
    <property type="match status" value="1"/>
</dbReference>
<dbReference type="AlphaFoldDB" id="A0A346NQD0"/>
<evidence type="ECO:0000313" key="2">
    <source>
        <dbReference type="EMBL" id="AXR07737.1"/>
    </source>
</evidence>